<dbReference type="EMBL" id="CTRI01000003">
    <property type="protein sequence ID" value="CQR28680.1"/>
    <property type="molecule type" value="Genomic_DNA"/>
</dbReference>
<sequence length="75" mass="8111">MLHCSSAMMRGTGVPAHRYGAQLQCKLLRQADFGSASVCVLPSCPHARLLFGHWADSRVSWGRFAPSRLDGLGIA</sequence>
<dbReference type="Proteomes" id="UP000078599">
    <property type="component" value="Unassembled WGS sequence"/>
</dbReference>
<proteinExistence type="predicted"/>
<dbReference type="AlphaFoldDB" id="D6CP75"/>
<dbReference type="Proteomes" id="UP000002372">
    <property type="component" value="Chromosome"/>
</dbReference>
<evidence type="ECO:0000313" key="2">
    <source>
        <dbReference type="EMBL" id="CQR28680.1"/>
    </source>
</evidence>
<protein>
    <submittedName>
        <fullName evidence="1">Uncharacterized protein</fullName>
    </submittedName>
</protein>
<reference evidence="3" key="2">
    <citation type="journal article" date="2010" name="PLoS Genet.">
        <title>Structure, function, and evolution of the Thiomonas spp. genome.</title>
        <authorList>
            <person name="Arsene-Ploetze F."/>
            <person name="Koechler S."/>
            <person name="Marchal M."/>
            <person name="Coppee J.Y."/>
            <person name="Chandler M."/>
            <person name="Bonnefoy V."/>
            <person name="Brochier-Armanet C."/>
            <person name="Barakat M."/>
            <person name="Barbe V."/>
            <person name="Battaglia-Brunet F."/>
            <person name="Bruneel O."/>
            <person name="Bryan C.G."/>
            <person name="Cleiss-Arnold J."/>
            <person name="Cruveiller S."/>
            <person name="Erhardt M."/>
            <person name="Heinrich-Salmeron A."/>
            <person name="Hommais F."/>
            <person name="Joulian C."/>
            <person name="Krin E."/>
            <person name="Lieutaud A."/>
            <person name="Lievremont D."/>
            <person name="Michel C."/>
            <person name="Muller D."/>
            <person name="Ortet P."/>
            <person name="Proux C."/>
            <person name="Siguier P."/>
            <person name="Roche D."/>
            <person name="Rouy Z."/>
            <person name="Salvignol G."/>
            <person name="Slyemi D."/>
            <person name="Talla E."/>
            <person name="Weiss S."/>
            <person name="Weissenbach J."/>
            <person name="Medigue C."/>
            <person name="Bertin P.N."/>
        </authorList>
    </citation>
    <scope>NUCLEOTIDE SEQUENCE [LARGE SCALE GENOMIC DNA]</scope>
    <source>
        <strain evidence="3">DSM 22701 / CIP 110005 / 3As</strain>
    </source>
</reference>
<reference key="1">
    <citation type="submission" date="2009-07" db="EMBL/GenBank/DDBJ databases">
        <authorList>
            <person name="Genoscope - CEA"/>
        </authorList>
    </citation>
    <scope>NUCLEOTIDE SEQUENCE</scope>
    <source>
        <strain>3As</strain>
    </source>
</reference>
<accession>D6CP75</accession>
<evidence type="ECO:0000313" key="4">
    <source>
        <dbReference type="Proteomes" id="UP000078599"/>
    </source>
</evidence>
<gene>
    <name evidence="1" type="ordered locus">THI_3778</name>
    <name evidence="2" type="ORF">THICB1_110493</name>
</gene>
<evidence type="ECO:0000313" key="1">
    <source>
        <dbReference type="EMBL" id="CAZ90353.1"/>
    </source>
</evidence>
<evidence type="ECO:0000313" key="3">
    <source>
        <dbReference type="Proteomes" id="UP000002372"/>
    </source>
</evidence>
<name>D6CP75_THIA3</name>
<organism evidence="1 3">
    <name type="scientific">Thiomonas arsenitoxydans (strain DSM 22701 / CIP 110005 / 3As)</name>
    <dbReference type="NCBI Taxonomy" id="426114"/>
    <lineage>
        <taxon>Bacteria</taxon>
        <taxon>Pseudomonadati</taxon>
        <taxon>Pseudomonadota</taxon>
        <taxon>Betaproteobacteria</taxon>
        <taxon>Burkholderiales</taxon>
        <taxon>Thiomonas</taxon>
    </lineage>
</organism>
<dbReference type="KEGG" id="thi:THI_3778"/>
<dbReference type="HOGENOM" id="CLU_2669934_0_0_4"/>
<reference evidence="2 4" key="4">
    <citation type="submission" date="2015-03" db="EMBL/GenBank/DDBJ databases">
        <authorList>
            <person name="Regsiter A."/>
            <person name="william w."/>
        </authorList>
    </citation>
    <scope>NUCLEOTIDE SEQUENCE [LARGE SCALE GENOMIC DNA]</scope>
    <source>
        <strain evidence="2 4">CB1</strain>
    </source>
</reference>
<dbReference type="EMBL" id="FP475956">
    <property type="protein sequence ID" value="CAZ90353.1"/>
    <property type="molecule type" value="Genomic_DNA"/>
</dbReference>
<keyword evidence="4" id="KW-1185">Reference proteome</keyword>
<reference evidence="1" key="3">
    <citation type="submission" date="2010-07" db="EMBL/GenBank/DDBJ databases">
        <authorList>
            <person name="Genoscope - CEA"/>
        </authorList>
    </citation>
    <scope>NUCLEOTIDE SEQUENCE</scope>
    <source>
        <strain evidence="1">3As</strain>
    </source>
</reference>